<dbReference type="InterPro" id="IPR005183">
    <property type="entry name" value="DUF305_CopM-like"/>
</dbReference>
<sequence>MRPLEVAVSLRRLPARVRTLAVVLPLAAVTLGLTGCEQEPSAADKAGPEPSVVAPGKPGEAAETLSAEEAKKAVGDDSPNSADFRYVRMMIEHHTQALEMTDLAEKHADATATKRLAERIAASQGPEIKALQGWLDLNEKNEKKEKGQDDASGHGSGHTPGHDHGSMPGMATEQQLEQLSKARGKAFDALFLKLMITHHQGAVTMATELLSEGNNVRVGEMANDVVAQQTAEIGRMRDL</sequence>
<evidence type="ECO:0000313" key="4">
    <source>
        <dbReference type="Proteomes" id="UP000621266"/>
    </source>
</evidence>
<keyword evidence="4" id="KW-1185">Reference proteome</keyword>
<gene>
    <name evidence="3" type="ORF">GCU69_07620</name>
</gene>
<comment type="caution">
    <text evidence="3">The sequence shown here is derived from an EMBL/GenBank/DDBJ whole genome shotgun (WGS) entry which is preliminary data.</text>
</comment>
<proteinExistence type="predicted"/>
<dbReference type="EMBL" id="WHPN01000180">
    <property type="protein sequence ID" value="KAF4409721.1"/>
    <property type="molecule type" value="Genomic_DNA"/>
</dbReference>
<dbReference type="InterPro" id="IPR012347">
    <property type="entry name" value="Ferritin-like"/>
</dbReference>
<evidence type="ECO:0000259" key="2">
    <source>
        <dbReference type="Pfam" id="PF03713"/>
    </source>
</evidence>
<reference evidence="3 4" key="1">
    <citation type="submission" date="2019-10" db="EMBL/GenBank/DDBJ databases">
        <title>Streptomyces tenebrisbrunneis sp.nov., an endogenous actinomycete isolated from of Lycium ruthenicum.</title>
        <authorList>
            <person name="Ma L."/>
        </authorList>
    </citation>
    <scope>NUCLEOTIDE SEQUENCE [LARGE SCALE GENOMIC DNA]</scope>
    <source>
        <strain evidence="3 4">TRM 66187</strain>
    </source>
</reference>
<dbReference type="Gene3D" id="1.20.1260.10">
    <property type="match status" value="1"/>
</dbReference>
<protein>
    <submittedName>
        <fullName evidence="3">DUF305 domain-containing protein</fullName>
    </submittedName>
</protein>
<dbReference type="PANTHER" id="PTHR36933:SF1">
    <property type="entry name" value="SLL0788 PROTEIN"/>
    <property type="match status" value="1"/>
</dbReference>
<dbReference type="Pfam" id="PF03713">
    <property type="entry name" value="DUF305"/>
    <property type="match status" value="1"/>
</dbReference>
<accession>A0ABQ7FL87</accession>
<feature type="region of interest" description="Disordered" evidence="1">
    <location>
        <begin position="142"/>
        <end position="169"/>
    </location>
</feature>
<feature type="region of interest" description="Disordered" evidence="1">
    <location>
        <begin position="38"/>
        <end position="59"/>
    </location>
</feature>
<dbReference type="PANTHER" id="PTHR36933">
    <property type="entry name" value="SLL0788 PROTEIN"/>
    <property type="match status" value="1"/>
</dbReference>
<feature type="compositionally biased region" description="Basic and acidic residues" evidence="1">
    <location>
        <begin position="142"/>
        <end position="152"/>
    </location>
</feature>
<dbReference type="Proteomes" id="UP000621266">
    <property type="component" value="Unassembled WGS sequence"/>
</dbReference>
<organism evidence="3 4">
    <name type="scientific">Streptomyces lycii</name>
    <dbReference type="NCBI Taxonomy" id="2654337"/>
    <lineage>
        <taxon>Bacteria</taxon>
        <taxon>Bacillati</taxon>
        <taxon>Actinomycetota</taxon>
        <taxon>Actinomycetes</taxon>
        <taxon>Kitasatosporales</taxon>
        <taxon>Streptomycetaceae</taxon>
        <taxon>Streptomyces</taxon>
    </lineage>
</organism>
<feature type="domain" description="DUF305" evidence="2">
    <location>
        <begin position="83"/>
        <end position="239"/>
    </location>
</feature>
<evidence type="ECO:0000313" key="3">
    <source>
        <dbReference type="EMBL" id="KAF4409721.1"/>
    </source>
</evidence>
<evidence type="ECO:0000256" key="1">
    <source>
        <dbReference type="SAM" id="MobiDB-lite"/>
    </source>
</evidence>
<name>A0ABQ7FL87_9ACTN</name>